<dbReference type="GO" id="GO:0000981">
    <property type="term" value="F:DNA-binding transcription factor activity, RNA polymerase II-specific"/>
    <property type="evidence" value="ECO:0007669"/>
    <property type="project" value="TreeGrafter"/>
</dbReference>
<dbReference type="AlphaFoldDB" id="A0AAV7HLM7"/>
<evidence type="ECO:0000259" key="3">
    <source>
        <dbReference type="PROSITE" id="PS51294"/>
    </source>
</evidence>
<evidence type="ECO:0008006" key="6">
    <source>
        <dbReference type="Google" id="ProtNLM"/>
    </source>
</evidence>
<dbReference type="Proteomes" id="UP000775213">
    <property type="component" value="Unassembled WGS sequence"/>
</dbReference>
<organism evidence="4 5">
    <name type="scientific">Dendrobium chrysotoxum</name>
    <name type="common">Orchid</name>
    <dbReference type="NCBI Taxonomy" id="161865"/>
    <lineage>
        <taxon>Eukaryota</taxon>
        <taxon>Viridiplantae</taxon>
        <taxon>Streptophyta</taxon>
        <taxon>Embryophyta</taxon>
        <taxon>Tracheophyta</taxon>
        <taxon>Spermatophyta</taxon>
        <taxon>Magnoliopsida</taxon>
        <taxon>Liliopsida</taxon>
        <taxon>Asparagales</taxon>
        <taxon>Orchidaceae</taxon>
        <taxon>Epidendroideae</taxon>
        <taxon>Malaxideae</taxon>
        <taxon>Dendrobiinae</taxon>
        <taxon>Dendrobium</taxon>
    </lineage>
</organism>
<dbReference type="PANTHER" id="PTHR45614">
    <property type="entry name" value="MYB PROTEIN-RELATED"/>
    <property type="match status" value="1"/>
</dbReference>
<dbReference type="Gene3D" id="1.10.10.60">
    <property type="entry name" value="Homeodomain-like"/>
    <property type="match status" value="2"/>
</dbReference>
<keyword evidence="5" id="KW-1185">Reference proteome</keyword>
<dbReference type="GO" id="GO:0000978">
    <property type="term" value="F:RNA polymerase II cis-regulatory region sequence-specific DNA binding"/>
    <property type="evidence" value="ECO:0007669"/>
    <property type="project" value="TreeGrafter"/>
</dbReference>
<feature type="domain" description="Myb-like" evidence="2">
    <location>
        <begin position="170"/>
        <end position="197"/>
    </location>
</feature>
<gene>
    <name evidence="4" type="ORF">IEQ34_001569</name>
</gene>
<evidence type="ECO:0000256" key="1">
    <source>
        <dbReference type="ARBA" id="ARBA00023125"/>
    </source>
</evidence>
<dbReference type="InterPro" id="IPR050560">
    <property type="entry name" value="MYB_TF"/>
</dbReference>
<dbReference type="PROSITE" id="PS50090">
    <property type="entry name" value="MYB_LIKE"/>
    <property type="match status" value="2"/>
</dbReference>
<protein>
    <recommendedName>
        <fullName evidence="6">Myb-like domain-containing protein</fullName>
    </recommendedName>
</protein>
<dbReference type="InterPro" id="IPR017930">
    <property type="entry name" value="Myb_dom"/>
</dbReference>
<dbReference type="EMBL" id="JAGFBR010000002">
    <property type="protein sequence ID" value="KAH0470011.1"/>
    <property type="molecule type" value="Genomic_DNA"/>
</dbReference>
<dbReference type="Pfam" id="PF00249">
    <property type="entry name" value="Myb_DNA-binding"/>
    <property type="match status" value="2"/>
</dbReference>
<evidence type="ECO:0000259" key="2">
    <source>
        <dbReference type="PROSITE" id="PS50090"/>
    </source>
</evidence>
<evidence type="ECO:0000313" key="5">
    <source>
        <dbReference type="Proteomes" id="UP000775213"/>
    </source>
</evidence>
<comment type="caution">
    <text evidence="4">The sequence shown here is derived from an EMBL/GenBank/DDBJ whole genome shotgun (WGS) entry which is preliminary data.</text>
</comment>
<dbReference type="InterPro" id="IPR001005">
    <property type="entry name" value="SANT/Myb"/>
</dbReference>
<reference evidence="4 5" key="1">
    <citation type="journal article" date="2021" name="Hortic Res">
        <title>Chromosome-scale assembly of the Dendrobium chrysotoxum genome enhances the understanding of orchid evolution.</title>
        <authorList>
            <person name="Zhang Y."/>
            <person name="Zhang G.Q."/>
            <person name="Zhang D."/>
            <person name="Liu X.D."/>
            <person name="Xu X.Y."/>
            <person name="Sun W.H."/>
            <person name="Yu X."/>
            <person name="Zhu X."/>
            <person name="Wang Z.W."/>
            <person name="Zhao X."/>
            <person name="Zhong W.Y."/>
            <person name="Chen H."/>
            <person name="Yin W.L."/>
            <person name="Huang T."/>
            <person name="Niu S.C."/>
            <person name="Liu Z.J."/>
        </authorList>
    </citation>
    <scope>NUCLEOTIDE SEQUENCE [LARGE SCALE GENOMIC DNA]</scope>
    <source>
        <strain evidence="4">Lindl</strain>
    </source>
</reference>
<proteinExistence type="predicted"/>
<dbReference type="SUPFAM" id="SSF46689">
    <property type="entry name" value="Homeodomain-like"/>
    <property type="match status" value="1"/>
</dbReference>
<feature type="domain" description="HTH myb-type" evidence="3">
    <location>
        <begin position="171"/>
        <end position="204"/>
    </location>
</feature>
<feature type="domain" description="HTH myb-type" evidence="3">
    <location>
        <begin position="135"/>
        <end position="170"/>
    </location>
</feature>
<name>A0AAV7HLM7_DENCH</name>
<evidence type="ECO:0000313" key="4">
    <source>
        <dbReference type="EMBL" id="KAH0470011.1"/>
    </source>
</evidence>
<dbReference type="InterPro" id="IPR009057">
    <property type="entry name" value="Homeodomain-like_sf"/>
</dbReference>
<feature type="domain" description="Myb-like" evidence="2">
    <location>
        <begin position="135"/>
        <end position="166"/>
    </location>
</feature>
<dbReference type="CDD" id="cd00167">
    <property type="entry name" value="SANT"/>
    <property type="match status" value="2"/>
</dbReference>
<sequence length="362" mass="41404">MDGFDCFGWTPDGLHLSRKLLGAGGSKDKGGAVLGFCPLKKICCPIFINPARAFTSEPLALRSSQPRSRIVFAVAAFGVEEVRGRRLSLLSAFVFAAVSQPPSSQSQPPLAVAAPSAFEDFTVLAAFVVLARSSIEEHGGRKWSQIAKKMVERIGKRCRERWHDYQRPDIKKLGNRWTTIAKKIPDRSENSIKNHWNPTKTRLSSKRKYRIRKTSKGKTSHLQEYIIKTTELLNNFTDTKQESIITTQTETSDLSFLNCGDYLNIEEMFYFMATPPRSHELFEKEGNVNSSNRSNDKFCADTYLSNLDGALVPSEFEGFHRETIEDYMIMVNFILIRISQIRMERLYLLNFRYFMERQLRIT</sequence>
<keyword evidence="1" id="KW-0238">DNA-binding</keyword>
<dbReference type="PANTHER" id="PTHR45614:SF218">
    <property type="entry name" value="TRANSCRIPTION FACTOR MYB119-RELATED"/>
    <property type="match status" value="1"/>
</dbReference>
<accession>A0AAV7HLM7</accession>
<dbReference type="PROSITE" id="PS51294">
    <property type="entry name" value="HTH_MYB"/>
    <property type="match status" value="2"/>
</dbReference>
<dbReference type="GO" id="GO:0005634">
    <property type="term" value="C:nucleus"/>
    <property type="evidence" value="ECO:0007669"/>
    <property type="project" value="TreeGrafter"/>
</dbReference>